<sequence length="122" mass="13196">MSRRAFSLVETLIAMAILSIALVGLAAVPVATTRLMVHGVQREKALSVAMARLEEVEGVDLDNTSWVVSSDVDGGYSWSRSVAKTSDYLHIVTVAVNWDGLRGAGSLTLSRDYGTSRDRRVD</sequence>
<evidence type="ECO:0000256" key="2">
    <source>
        <dbReference type="ARBA" id="ARBA00023237"/>
    </source>
</evidence>
<dbReference type="AlphaFoldDB" id="A0A1X7I102"/>
<keyword evidence="3" id="KW-0812">Transmembrane</keyword>
<gene>
    <name evidence="4" type="ORF">SAMN06275492_1017</name>
</gene>
<dbReference type="Pfam" id="PF07963">
    <property type="entry name" value="N_methyl"/>
    <property type="match status" value="1"/>
</dbReference>
<proteinExistence type="predicted"/>
<keyword evidence="3" id="KW-1133">Transmembrane helix</keyword>
<accession>A0A1X7I102</accession>
<evidence type="ECO:0000256" key="3">
    <source>
        <dbReference type="SAM" id="Phobius"/>
    </source>
</evidence>
<evidence type="ECO:0000313" key="5">
    <source>
        <dbReference type="Proteomes" id="UP000193355"/>
    </source>
</evidence>
<dbReference type="OrthoDB" id="9846992at2"/>
<dbReference type="EMBL" id="FXBB01000001">
    <property type="protein sequence ID" value="SMG08067.1"/>
    <property type="molecule type" value="Genomic_DNA"/>
</dbReference>
<keyword evidence="5" id="KW-1185">Reference proteome</keyword>
<organism evidence="4 5">
    <name type="scientific">Dethiosulfovibrio salsuginis</name>
    <dbReference type="NCBI Taxonomy" id="561720"/>
    <lineage>
        <taxon>Bacteria</taxon>
        <taxon>Thermotogati</taxon>
        <taxon>Synergistota</taxon>
        <taxon>Synergistia</taxon>
        <taxon>Synergistales</taxon>
        <taxon>Dethiosulfovibrionaceae</taxon>
        <taxon>Dethiosulfovibrio</taxon>
    </lineage>
</organism>
<dbReference type="NCBIfam" id="TIGR02532">
    <property type="entry name" value="IV_pilin_GFxxxE"/>
    <property type="match status" value="1"/>
</dbReference>
<dbReference type="STRING" id="561720.SAMN06275492_1017"/>
<evidence type="ECO:0000313" key="4">
    <source>
        <dbReference type="EMBL" id="SMG08067.1"/>
    </source>
</evidence>
<feature type="transmembrane region" description="Helical" evidence="3">
    <location>
        <begin position="12"/>
        <end position="37"/>
    </location>
</feature>
<keyword evidence="3" id="KW-0472">Membrane</keyword>
<name>A0A1X7I102_9BACT</name>
<dbReference type="RefSeq" id="WP_085543316.1">
    <property type="nucleotide sequence ID" value="NZ_FXBB01000001.1"/>
</dbReference>
<protein>
    <submittedName>
        <fullName evidence="4">Prepilin-type N-terminal cleavage/methylation domain-containing protein</fullName>
    </submittedName>
</protein>
<evidence type="ECO:0000256" key="1">
    <source>
        <dbReference type="ARBA" id="ARBA00004442"/>
    </source>
</evidence>
<comment type="subcellular location">
    <subcellularLocation>
        <location evidence="1">Cell outer membrane</location>
    </subcellularLocation>
</comment>
<reference evidence="5" key="1">
    <citation type="submission" date="2017-04" db="EMBL/GenBank/DDBJ databases">
        <authorList>
            <person name="Varghese N."/>
            <person name="Submissions S."/>
        </authorList>
    </citation>
    <scope>NUCLEOTIDE SEQUENCE [LARGE SCALE GENOMIC DNA]</scope>
    <source>
        <strain evidence="5">USBA 82</strain>
    </source>
</reference>
<dbReference type="Proteomes" id="UP000193355">
    <property type="component" value="Unassembled WGS sequence"/>
</dbReference>
<dbReference type="GO" id="GO:0009279">
    <property type="term" value="C:cell outer membrane"/>
    <property type="evidence" value="ECO:0007669"/>
    <property type="project" value="UniProtKB-SubCell"/>
</dbReference>
<keyword evidence="2" id="KW-0998">Cell outer membrane</keyword>
<dbReference type="InterPro" id="IPR012902">
    <property type="entry name" value="N_methyl_site"/>
</dbReference>